<name>G0MSG7_CAEBE</name>
<dbReference type="OrthoDB" id="5909321at2759"/>
<protein>
    <submittedName>
        <fullName evidence="1">Uncharacterized protein</fullName>
    </submittedName>
</protein>
<evidence type="ECO:0000313" key="2">
    <source>
        <dbReference type="Proteomes" id="UP000008068"/>
    </source>
</evidence>
<organism evidence="2">
    <name type="scientific">Caenorhabditis brenneri</name>
    <name type="common">Nematode worm</name>
    <dbReference type="NCBI Taxonomy" id="135651"/>
    <lineage>
        <taxon>Eukaryota</taxon>
        <taxon>Metazoa</taxon>
        <taxon>Ecdysozoa</taxon>
        <taxon>Nematoda</taxon>
        <taxon>Chromadorea</taxon>
        <taxon>Rhabditida</taxon>
        <taxon>Rhabditina</taxon>
        <taxon>Rhabditomorpha</taxon>
        <taxon>Rhabditoidea</taxon>
        <taxon>Rhabditidae</taxon>
        <taxon>Peloderinae</taxon>
        <taxon>Caenorhabditis</taxon>
    </lineage>
</organism>
<dbReference type="InParanoid" id="G0MSG7"/>
<dbReference type="AlphaFoldDB" id="G0MSG7"/>
<dbReference type="eggNOG" id="ENOG502TK2C">
    <property type="taxonomic scope" value="Eukaryota"/>
</dbReference>
<keyword evidence="2" id="KW-1185">Reference proteome</keyword>
<dbReference type="Proteomes" id="UP000008068">
    <property type="component" value="Unassembled WGS sequence"/>
</dbReference>
<sequence>MNHGTRIISFIVPRKIAANRFSPMDEADLIYPDYVSWTNYRDMPFFPTNKGSNCKQTDPPFIRSSENAKFAAESMRIDYTDPNFFTVKMESDTENFSWKIHDNLVVISSNLGECARYNDHATEHGSKEAKLEELIDLYLNDAHGKVKSLCLSGIPPIWTSKKVATVKDLVLLLAVNRTHDVGQLHKFLDVIKPQKIHVSLPKEPIPHLLEHGLFDRNGIFVFMGSLTVENVLAIKSKNIEITVNKTPENDVIYKKLAEKLIEHRDIGLFIELEFCNNQPTAEIIEYLCSQPGWTFRPKPHELTAVFTRSKREISVSYKKTNLIPRLFIEISRKSTTRLAIKDSVPWENLLPYYFQSVRIDYEKTKLIIDSTDIDVTSADEITNTVYELLAESRTKLRRLTIKGYNNLFCLGNTKMEELVLDYPNAYPAEFFEHKSEFRLSKLIAKSRVTVQNIQDLVLCSAKVVYLERTGKCARKRKRRQERRWQEMKNSIISSDTYKLVDDEYIQVKAEKTIKNRKKYSI</sequence>
<accession>G0MSG7</accession>
<gene>
    <name evidence="1" type="ORF">CAEBREN_18277</name>
</gene>
<proteinExistence type="predicted"/>
<reference evidence="2" key="1">
    <citation type="submission" date="2011-07" db="EMBL/GenBank/DDBJ databases">
        <authorList>
            <consortium name="Caenorhabditis brenneri Sequencing and Analysis Consortium"/>
            <person name="Wilson R.K."/>
        </authorList>
    </citation>
    <scope>NUCLEOTIDE SEQUENCE [LARGE SCALE GENOMIC DNA]</scope>
    <source>
        <strain evidence="2">PB2801</strain>
    </source>
</reference>
<dbReference type="OMA" id="YNDHATE"/>
<dbReference type="HOGENOM" id="CLU_522994_0_0_1"/>
<dbReference type="EMBL" id="GL379810">
    <property type="protein sequence ID" value="EGT43127.1"/>
    <property type="molecule type" value="Genomic_DNA"/>
</dbReference>
<evidence type="ECO:0000313" key="1">
    <source>
        <dbReference type="EMBL" id="EGT43127.1"/>
    </source>
</evidence>